<evidence type="ECO:0000256" key="11">
    <source>
        <dbReference type="HAMAP-Rule" id="MF_03141"/>
    </source>
</evidence>
<comment type="subcellular location">
    <subcellularLocation>
        <location evidence="11">Cytoplasm</location>
        <location evidence="11">Cytoskeleton</location>
    </subcellularLocation>
    <subcellularLocation>
        <location evidence="11">Cytoplasm</location>
        <location evidence="11">Cytoskeleton</location>
        <location evidence="11">Spindle pole</location>
    </subcellularLocation>
    <text evidence="11">Localizes to the plus ends of microtubules at the hyphal tip and the mitotic spindle poles.</text>
</comment>
<evidence type="ECO:0000256" key="9">
    <source>
        <dbReference type="ARBA" id="ARBA00023212"/>
    </source>
</evidence>
<accession>A0A9W9TKJ4</accession>
<dbReference type="Proteomes" id="UP001150941">
    <property type="component" value="Unassembled WGS sequence"/>
</dbReference>
<dbReference type="OrthoDB" id="10264588at2759"/>
<keyword evidence="6" id="KW-0677">Repeat</keyword>
<keyword evidence="9 11" id="KW-0206">Cytoskeleton</keyword>
<keyword evidence="10 11" id="KW-0131">Cell cycle</keyword>
<comment type="function">
    <text evidence="11">Positively regulates the activity of the minus-end directed microtubule motor protein dynein. May enhance dynein-mediated microtubule sliding by targeting dynein to the microtubule plus end. Required for nuclear migration during vegetative growth as well as development. Required for retrograde early endosome (EE) transport from the hyphal tip. Required for localization of dynein to the mitotic spindle poles. Recruits additional proteins to the dynein complex at SPBs.</text>
</comment>
<evidence type="ECO:0000256" key="7">
    <source>
        <dbReference type="ARBA" id="ARBA00022776"/>
    </source>
</evidence>
<protein>
    <recommendedName>
        <fullName evidence="11">Nuclear distribution protein nudF</fullName>
    </recommendedName>
    <alternativeName>
        <fullName evidence="11">Lissencephaly-1 homolog</fullName>
        <shortName evidence="11">LIS-1</shortName>
    </alternativeName>
</protein>
<dbReference type="PROSITE" id="PS50294">
    <property type="entry name" value="WD_REPEATS_REGION"/>
    <property type="match status" value="4"/>
</dbReference>
<dbReference type="GO" id="GO:0051301">
    <property type="term" value="P:cell division"/>
    <property type="evidence" value="ECO:0007669"/>
    <property type="project" value="UniProtKB-KW"/>
</dbReference>
<dbReference type="CDD" id="cd00200">
    <property type="entry name" value="WD40"/>
    <property type="match status" value="1"/>
</dbReference>
<evidence type="ECO:0000256" key="4">
    <source>
        <dbReference type="ARBA" id="ARBA00022618"/>
    </source>
</evidence>
<dbReference type="GO" id="GO:0051012">
    <property type="term" value="P:microtubule sliding"/>
    <property type="evidence" value="ECO:0007669"/>
    <property type="project" value="UniProtKB-UniRule"/>
</dbReference>
<feature type="repeat" description="WD" evidence="12">
    <location>
        <begin position="240"/>
        <end position="281"/>
    </location>
</feature>
<dbReference type="SUPFAM" id="SSF109925">
    <property type="entry name" value="Lissencephaly-1 protein (Lis-1, PAF-AH alpha) N-terminal domain"/>
    <property type="match status" value="1"/>
</dbReference>
<organism evidence="14 15">
    <name type="scientific">Penicillium chermesinum</name>
    <dbReference type="NCBI Taxonomy" id="63820"/>
    <lineage>
        <taxon>Eukaryota</taxon>
        <taxon>Fungi</taxon>
        <taxon>Dikarya</taxon>
        <taxon>Ascomycota</taxon>
        <taxon>Pezizomycotina</taxon>
        <taxon>Eurotiomycetes</taxon>
        <taxon>Eurotiomycetidae</taxon>
        <taxon>Eurotiales</taxon>
        <taxon>Aspergillaceae</taxon>
        <taxon>Penicillium</taxon>
    </lineage>
</organism>
<comment type="caution">
    <text evidence="14">The sequence shown here is derived from an EMBL/GenBank/DDBJ whole genome shotgun (WGS) entry which is preliminary data.</text>
</comment>
<keyword evidence="8 11" id="KW-0175">Coiled coil</keyword>
<dbReference type="InterPro" id="IPR050349">
    <property type="entry name" value="WD_LIS1/nudF_dynein_reg"/>
</dbReference>
<dbReference type="PIRSF" id="PIRSF037647">
    <property type="entry name" value="Dynein_regulator_Lis1"/>
    <property type="match status" value="1"/>
</dbReference>
<evidence type="ECO:0000256" key="8">
    <source>
        <dbReference type="ARBA" id="ARBA00023054"/>
    </source>
</evidence>
<dbReference type="InterPro" id="IPR020472">
    <property type="entry name" value="WD40_PAC1"/>
</dbReference>
<keyword evidence="4 11" id="KW-0132">Cell division</keyword>
<dbReference type="FunFam" id="2.130.10.10:FF:000342">
    <property type="entry name" value="Nuclear distribution protein PAC1"/>
    <property type="match status" value="1"/>
</dbReference>
<dbReference type="InterPro" id="IPR006594">
    <property type="entry name" value="LisH"/>
</dbReference>
<dbReference type="InterPro" id="IPR037190">
    <property type="entry name" value="LIS1_N"/>
</dbReference>
<dbReference type="GO" id="GO:0000922">
    <property type="term" value="C:spindle pole"/>
    <property type="evidence" value="ECO:0007669"/>
    <property type="project" value="UniProtKB-SubCell"/>
</dbReference>
<dbReference type="InterPro" id="IPR019775">
    <property type="entry name" value="WD40_repeat_CS"/>
</dbReference>
<proteinExistence type="inferred from homology"/>
<dbReference type="Gene3D" id="2.130.10.10">
    <property type="entry name" value="YVTN repeat-like/Quinoprotein amine dehydrogenase"/>
    <property type="match status" value="1"/>
</dbReference>
<dbReference type="SMART" id="SM00320">
    <property type="entry name" value="WD40"/>
    <property type="match status" value="7"/>
</dbReference>
<dbReference type="InterPro" id="IPR017252">
    <property type="entry name" value="Dynein_regulator_LIS1"/>
</dbReference>
<evidence type="ECO:0000256" key="5">
    <source>
        <dbReference type="ARBA" id="ARBA00022701"/>
    </source>
</evidence>
<feature type="repeat" description="WD" evidence="12">
    <location>
        <begin position="153"/>
        <end position="187"/>
    </location>
</feature>
<keyword evidence="3 12" id="KW-0853">WD repeat</keyword>
<dbReference type="GO" id="GO:0005875">
    <property type="term" value="C:microtubule associated complex"/>
    <property type="evidence" value="ECO:0007669"/>
    <property type="project" value="UniProtKB-UniRule"/>
</dbReference>
<dbReference type="PROSITE" id="PS50896">
    <property type="entry name" value="LISH"/>
    <property type="match status" value="1"/>
</dbReference>
<dbReference type="Pfam" id="PF00400">
    <property type="entry name" value="WD40"/>
    <property type="match status" value="6"/>
</dbReference>
<comment type="domain">
    <text evidence="11">Dimerization mediated by the LisH domain may be required to activate dynein.</text>
</comment>
<dbReference type="GO" id="GO:0005874">
    <property type="term" value="C:microtubule"/>
    <property type="evidence" value="ECO:0007669"/>
    <property type="project" value="UniProtKB-KW"/>
</dbReference>
<sequence length="455" mass="50861">MGSLLTTRQAEELHKSIIAYLTAQGFLETALSLRKEGALSEKDFDVTAVKKYESLLEKKWTSNVRLQKKILELETQNARLISEFDNLTPTSLCVRNSDPHSWLPQHPRYTLRSHRDTINCIAFHPRYSSLASGSDDCTVKVWDWEHGELEKTLKGHTRAVRGLDYGCPTGAPFLASCSSDLTIKLWDPADGYRNIRTLQGHDHIVSVVRFIPNGSLLASASKDTEIRLWNVTNGFCIKTVRGHTSWVRDLCPSLDGKYLLSTGDDMTVRLWEISANEECKFILTGHDNFNECCAIAPFSTHQYLVPRAELKETQAIPRFVASGSRDKTIKIWDSRGGRCLMALVGHDNWVRAIAFHPGGKYLLSVSDDKTLRCWDLSQGGKCVKTLHDVHESFITCLKWAPEMSNANPTDMAHVVKGAHEAKSSRAKEDAPTSSMKIQCIIATGGVDQTIRIFAG</sequence>
<dbReference type="PROSITE" id="PS50082">
    <property type="entry name" value="WD_REPEATS_2"/>
    <property type="match status" value="6"/>
</dbReference>
<evidence type="ECO:0000256" key="12">
    <source>
        <dbReference type="PROSITE-ProRule" id="PRU00221"/>
    </source>
</evidence>
<evidence type="ECO:0000256" key="10">
    <source>
        <dbReference type="ARBA" id="ARBA00023306"/>
    </source>
</evidence>
<reference evidence="14" key="1">
    <citation type="submission" date="2022-11" db="EMBL/GenBank/DDBJ databases">
        <authorList>
            <person name="Petersen C."/>
        </authorList>
    </citation>
    <scope>NUCLEOTIDE SEQUENCE</scope>
    <source>
        <strain evidence="14">IBT 19713</strain>
    </source>
</reference>
<evidence type="ECO:0000313" key="15">
    <source>
        <dbReference type="Proteomes" id="UP001150941"/>
    </source>
</evidence>
<dbReference type="AlphaFoldDB" id="A0A9W9TKJ4"/>
<dbReference type="GO" id="GO:0000132">
    <property type="term" value="P:establishment of mitotic spindle orientation"/>
    <property type="evidence" value="ECO:0007669"/>
    <property type="project" value="UniProtKB-UniRule"/>
</dbReference>
<evidence type="ECO:0000259" key="13">
    <source>
        <dbReference type="Pfam" id="PF24951"/>
    </source>
</evidence>
<gene>
    <name evidence="11" type="primary">nudF</name>
    <name evidence="11" type="synonym">lis1</name>
    <name evidence="14" type="ORF">N7468_007204</name>
</gene>
<dbReference type="InterPro" id="IPR015943">
    <property type="entry name" value="WD40/YVTN_repeat-like_dom_sf"/>
</dbReference>
<feature type="repeat" description="WD" evidence="12">
    <location>
        <begin position="198"/>
        <end position="239"/>
    </location>
</feature>
<name>A0A9W9TKJ4_9EURO</name>
<dbReference type="InterPro" id="IPR036322">
    <property type="entry name" value="WD40_repeat_dom_sf"/>
</dbReference>
<dbReference type="Pfam" id="PF24951">
    <property type="entry name" value="LisH_PAC1"/>
    <property type="match status" value="1"/>
</dbReference>
<evidence type="ECO:0000256" key="2">
    <source>
        <dbReference type="ARBA" id="ARBA00022490"/>
    </source>
</evidence>
<dbReference type="HAMAP" id="MF_03141">
    <property type="entry name" value="lis1"/>
    <property type="match status" value="1"/>
</dbReference>
<reference evidence="14" key="2">
    <citation type="journal article" date="2023" name="IMA Fungus">
        <title>Comparative genomic study of the Penicillium genus elucidates a diverse pangenome and 15 lateral gene transfer events.</title>
        <authorList>
            <person name="Petersen C."/>
            <person name="Sorensen T."/>
            <person name="Nielsen M.R."/>
            <person name="Sondergaard T.E."/>
            <person name="Sorensen J.L."/>
            <person name="Fitzpatrick D.A."/>
            <person name="Frisvad J.C."/>
            <person name="Nielsen K.L."/>
        </authorList>
    </citation>
    <scope>NUCLEOTIDE SEQUENCE</scope>
    <source>
        <strain evidence="14">IBT 19713</strain>
    </source>
</reference>
<dbReference type="EMBL" id="JAPQKS010000005">
    <property type="protein sequence ID" value="KAJ5225979.1"/>
    <property type="molecule type" value="Genomic_DNA"/>
</dbReference>
<comment type="subunit">
    <text evidence="11">Self-associates. Interacts with nudE and dynein.</text>
</comment>
<feature type="repeat" description="WD" evidence="12">
    <location>
        <begin position="318"/>
        <end position="342"/>
    </location>
</feature>
<dbReference type="PROSITE" id="PS00678">
    <property type="entry name" value="WD_REPEATS_1"/>
    <property type="match status" value="2"/>
</dbReference>
<feature type="repeat" description="WD" evidence="12">
    <location>
        <begin position="111"/>
        <end position="152"/>
    </location>
</feature>
<keyword evidence="2 11" id="KW-0963">Cytoplasm</keyword>
<dbReference type="GO" id="GO:0070840">
    <property type="term" value="F:dynein complex binding"/>
    <property type="evidence" value="ECO:0007669"/>
    <property type="project" value="UniProtKB-UniRule"/>
</dbReference>
<comment type="similarity">
    <text evidence="11">Belongs to the WD repeat LIS1/nudF family.</text>
</comment>
<keyword evidence="5 11" id="KW-0493">Microtubule</keyword>
<keyword evidence="15" id="KW-1185">Reference proteome</keyword>
<evidence type="ECO:0000313" key="14">
    <source>
        <dbReference type="EMBL" id="KAJ5225979.1"/>
    </source>
</evidence>
<keyword evidence="1 11" id="KW-0813">Transport</keyword>
<keyword evidence="7 11" id="KW-0498">Mitosis</keyword>
<dbReference type="InterPro" id="IPR001680">
    <property type="entry name" value="WD40_rpt"/>
</dbReference>
<dbReference type="GO" id="GO:0005737">
    <property type="term" value="C:cytoplasm"/>
    <property type="evidence" value="ECO:0007669"/>
    <property type="project" value="UniProtKB-UniRule"/>
</dbReference>
<dbReference type="SUPFAM" id="SSF50978">
    <property type="entry name" value="WD40 repeat-like"/>
    <property type="match status" value="1"/>
</dbReference>
<dbReference type="InterPro" id="IPR056795">
    <property type="entry name" value="PAC1-like_LisH-like_dom"/>
</dbReference>
<feature type="repeat" description="WD" evidence="12">
    <location>
        <begin position="343"/>
        <end position="379"/>
    </location>
</feature>
<feature type="domain" description="PAC1-like LisH-like dimerisation" evidence="13">
    <location>
        <begin position="7"/>
        <end position="40"/>
    </location>
</feature>
<evidence type="ECO:0000256" key="6">
    <source>
        <dbReference type="ARBA" id="ARBA00022737"/>
    </source>
</evidence>
<dbReference type="PANTHER" id="PTHR44129">
    <property type="entry name" value="WD REPEAT-CONTAINING PROTEIN POP1"/>
    <property type="match status" value="1"/>
</dbReference>
<dbReference type="Gene3D" id="1.20.960.30">
    <property type="match status" value="1"/>
</dbReference>
<dbReference type="PRINTS" id="PR00320">
    <property type="entry name" value="GPROTEINBRPT"/>
</dbReference>
<evidence type="ECO:0000256" key="3">
    <source>
        <dbReference type="ARBA" id="ARBA00022574"/>
    </source>
</evidence>
<evidence type="ECO:0000256" key="1">
    <source>
        <dbReference type="ARBA" id="ARBA00022448"/>
    </source>
</evidence>